<reference evidence="1 2" key="1">
    <citation type="journal article" date="2014" name="World J. Microbiol. Biotechnol.">
        <title>Biodiversity and physiological characteristics of Antarctic and Arctic lichens-associated bacteria.</title>
        <authorList>
            <person name="Lee Y.M."/>
            <person name="Kim E.H."/>
            <person name="Lee H.K."/>
            <person name="Hong S.G."/>
        </authorList>
    </citation>
    <scope>NUCLEOTIDE SEQUENCE [LARGE SCALE GENOMIC DNA]</scope>
    <source>
        <strain evidence="1 2">PAMC 26569</strain>
    </source>
</reference>
<dbReference type="AlphaFoldDB" id="A0A6M8HRD5"/>
<sequence length="68" mass="7418">MLAHAHTANTTLYMDLEADADRLVAAVHVQDLALNSRVKVLQVVEADGGTWIRTIVGEDDRASWCRAG</sequence>
<dbReference type="Proteomes" id="UP000500767">
    <property type="component" value="Chromosome"/>
</dbReference>
<evidence type="ECO:0000313" key="2">
    <source>
        <dbReference type="Proteomes" id="UP000500767"/>
    </source>
</evidence>
<organism evidence="1 2">
    <name type="scientific">Lichenicola cladoniae</name>
    <dbReference type="NCBI Taxonomy" id="1484109"/>
    <lineage>
        <taxon>Bacteria</taxon>
        <taxon>Pseudomonadati</taxon>
        <taxon>Pseudomonadota</taxon>
        <taxon>Alphaproteobacteria</taxon>
        <taxon>Acetobacterales</taxon>
        <taxon>Acetobacteraceae</taxon>
        <taxon>Lichenicola</taxon>
    </lineage>
</organism>
<accession>A0A6M8HRD5</accession>
<keyword evidence="2" id="KW-1185">Reference proteome</keyword>
<dbReference type="KEGG" id="lck:HN018_13160"/>
<evidence type="ECO:0000313" key="1">
    <source>
        <dbReference type="EMBL" id="QKE90860.1"/>
    </source>
</evidence>
<proteinExistence type="predicted"/>
<dbReference type="EMBL" id="CP053708">
    <property type="protein sequence ID" value="QKE90860.1"/>
    <property type="molecule type" value="Genomic_DNA"/>
</dbReference>
<gene>
    <name evidence="1" type="ORF">HN018_13160</name>
</gene>
<name>A0A6M8HRD5_9PROT</name>
<protein>
    <submittedName>
        <fullName evidence="1">Uncharacterized protein</fullName>
    </submittedName>
</protein>
<dbReference type="RefSeq" id="WP_171836259.1">
    <property type="nucleotide sequence ID" value="NZ_CP053708.1"/>
</dbReference>